<organism evidence="11 12">
    <name type="scientific">Cyanobacterium aponinum 0216</name>
    <dbReference type="NCBI Taxonomy" id="2676140"/>
    <lineage>
        <taxon>Bacteria</taxon>
        <taxon>Bacillati</taxon>
        <taxon>Cyanobacteriota</taxon>
        <taxon>Cyanophyceae</taxon>
        <taxon>Oscillatoriophycideae</taxon>
        <taxon>Chroococcales</taxon>
        <taxon>Geminocystaceae</taxon>
        <taxon>Cyanobacterium</taxon>
    </lineage>
</organism>
<dbReference type="SMART" id="SM00382">
    <property type="entry name" value="AAA"/>
    <property type="match status" value="1"/>
</dbReference>
<comment type="subcellular location">
    <subcellularLocation>
        <location evidence="1">Cell membrane</location>
        <topology evidence="1">Peripheral membrane protein</topology>
    </subcellularLocation>
</comment>
<dbReference type="PANTHER" id="PTHR42771">
    <property type="entry name" value="IRON(3+)-HYDROXAMATE IMPORT ATP-BINDING PROTEIN FHUC"/>
    <property type="match status" value="1"/>
</dbReference>
<evidence type="ECO:0000313" key="11">
    <source>
        <dbReference type="EMBL" id="MTF38689.1"/>
    </source>
</evidence>
<name>A0A844GUZ3_9CHRO</name>
<keyword evidence="8" id="KW-0406">Ion transport</keyword>
<dbReference type="InterPro" id="IPR017871">
    <property type="entry name" value="ABC_transporter-like_CS"/>
</dbReference>
<keyword evidence="5" id="KW-0547">Nucleotide-binding</keyword>
<feature type="domain" description="ABC transporter" evidence="10">
    <location>
        <begin position="3"/>
        <end position="239"/>
    </location>
</feature>
<evidence type="ECO:0000256" key="7">
    <source>
        <dbReference type="ARBA" id="ARBA00023004"/>
    </source>
</evidence>
<evidence type="ECO:0000256" key="3">
    <source>
        <dbReference type="ARBA" id="ARBA00022475"/>
    </source>
</evidence>
<dbReference type="GO" id="GO:0016887">
    <property type="term" value="F:ATP hydrolysis activity"/>
    <property type="evidence" value="ECO:0007669"/>
    <property type="project" value="InterPro"/>
</dbReference>
<dbReference type="CDD" id="cd03214">
    <property type="entry name" value="ABC_Iron-Siderophores_B12_Hemin"/>
    <property type="match status" value="1"/>
</dbReference>
<evidence type="ECO:0000256" key="4">
    <source>
        <dbReference type="ARBA" id="ARBA00022496"/>
    </source>
</evidence>
<evidence type="ECO:0000259" key="10">
    <source>
        <dbReference type="PROSITE" id="PS50893"/>
    </source>
</evidence>
<gene>
    <name evidence="11" type="ORF">GGC33_07090</name>
</gene>
<evidence type="ECO:0000256" key="6">
    <source>
        <dbReference type="ARBA" id="ARBA00022840"/>
    </source>
</evidence>
<dbReference type="PROSITE" id="PS00211">
    <property type="entry name" value="ABC_TRANSPORTER_1"/>
    <property type="match status" value="1"/>
</dbReference>
<dbReference type="GO" id="GO:0005886">
    <property type="term" value="C:plasma membrane"/>
    <property type="evidence" value="ECO:0007669"/>
    <property type="project" value="UniProtKB-SubCell"/>
</dbReference>
<dbReference type="InterPro" id="IPR027417">
    <property type="entry name" value="P-loop_NTPase"/>
</dbReference>
<dbReference type="GO" id="GO:0005524">
    <property type="term" value="F:ATP binding"/>
    <property type="evidence" value="ECO:0007669"/>
    <property type="project" value="UniProtKB-KW"/>
</dbReference>
<evidence type="ECO:0000313" key="12">
    <source>
        <dbReference type="Proteomes" id="UP000437131"/>
    </source>
</evidence>
<dbReference type="Gene3D" id="3.40.50.300">
    <property type="entry name" value="P-loop containing nucleotide triphosphate hydrolases"/>
    <property type="match status" value="1"/>
</dbReference>
<keyword evidence="7" id="KW-0408">Iron</keyword>
<dbReference type="RefSeq" id="WP_015219829.1">
    <property type="nucleotide sequence ID" value="NZ_WMIA01000006.1"/>
</dbReference>
<dbReference type="FunFam" id="3.40.50.300:FF:000134">
    <property type="entry name" value="Iron-enterobactin ABC transporter ATP-binding protein"/>
    <property type="match status" value="1"/>
</dbReference>
<keyword evidence="6 11" id="KW-0067">ATP-binding</keyword>
<dbReference type="InterPro" id="IPR051535">
    <property type="entry name" value="Siderophore_ABC-ATPase"/>
</dbReference>
<dbReference type="AlphaFoldDB" id="A0A844GUZ3"/>
<dbReference type="GO" id="GO:0006826">
    <property type="term" value="P:iron ion transport"/>
    <property type="evidence" value="ECO:0007669"/>
    <property type="project" value="UniProtKB-KW"/>
</dbReference>
<evidence type="ECO:0000256" key="1">
    <source>
        <dbReference type="ARBA" id="ARBA00004202"/>
    </source>
</evidence>
<dbReference type="Proteomes" id="UP000437131">
    <property type="component" value="Unassembled WGS sequence"/>
</dbReference>
<dbReference type="PROSITE" id="PS50893">
    <property type="entry name" value="ABC_TRANSPORTER_2"/>
    <property type="match status" value="1"/>
</dbReference>
<evidence type="ECO:0000256" key="2">
    <source>
        <dbReference type="ARBA" id="ARBA00022448"/>
    </source>
</evidence>
<dbReference type="Pfam" id="PF00005">
    <property type="entry name" value="ABC_tran"/>
    <property type="match status" value="1"/>
</dbReference>
<proteinExistence type="predicted"/>
<dbReference type="SUPFAM" id="SSF52540">
    <property type="entry name" value="P-loop containing nucleoside triphosphate hydrolases"/>
    <property type="match status" value="1"/>
</dbReference>
<reference evidence="11 12" key="1">
    <citation type="submission" date="2019-11" db="EMBL/GenBank/DDBJ databases">
        <title>Isolation of a new High Light Tolerant Cyanobacteria.</title>
        <authorList>
            <person name="Dobson Z."/>
            <person name="Vaughn N."/>
            <person name="Vaughn M."/>
            <person name="Fromme P."/>
            <person name="Mazor Y."/>
        </authorList>
    </citation>
    <scope>NUCLEOTIDE SEQUENCE [LARGE SCALE GENOMIC DNA]</scope>
    <source>
        <strain evidence="11 12">0216</strain>
    </source>
</reference>
<evidence type="ECO:0000256" key="5">
    <source>
        <dbReference type="ARBA" id="ARBA00022741"/>
    </source>
</evidence>
<keyword evidence="4" id="KW-0410">Iron transport</keyword>
<protein>
    <submittedName>
        <fullName evidence="11">ATP-binding cassette domain-containing protein</fullName>
    </submittedName>
</protein>
<keyword evidence="3" id="KW-1003">Cell membrane</keyword>
<keyword evidence="9" id="KW-0472">Membrane</keyword>
<dbReference type="InterPro" id="IPR003593">
    <property type="entry name" value="AAA+_ATPase"/>
</dbReference>
<dbReference type="EMBL" id="WMIA01000006">
    <property type="protein sequence ID" value="MTF38689.1"/>
    <property type="molecule type" value="Genomic_DNA"/>
</dbReference>
<keyword evidence="2" id="KW-0813">Transport</keyword>
<comment type="caution">
    <text evidence="11">The sequence shown here is derived from an EMBL/GenBank/DDBJ whole genome shotgun (WGS) entry which is preliminary data.</text>
</comment>
<evidence type="ECO:0000256" key="9">
    <source>
        <dbReference type="ARBA" id="ARBA00023136"/>
    </source>
</evidence>
<dbReference type="PANTHER" id="PTHR42771:SF2">
    <property type="entry name" value="IRON(3+)-HYDROXAMATE IMPORT ATP-BINDING PROTEIN FHUC"/>
    <property type="match status" value="1"/>
</dbReference>
<evidence type="ECO:0000256" key="8">
    <source>
        <dbReference type="ARBA" id="ARBA00023065"/>
    </source>
</evidence>
<sequence>MPLNSYNLSGGYDSRVIVHHLDLDLQQGEWLSLVGANGSGKSTFLKLLARILPPITGKVLLDGKEIHCLPPQTVAKRIAILPQQQIIPSGLTVRQLVSLGRTPHQSWYQWDLTKCDRIAVNEALAQTELESYADRPVSQLSGGERQRAFLALALAQNPQVLLLDEPTTYLDIHYQLQLLELLKRLHLEGLTIITVLHEINLAARYSDRIAFMRQGRLYTVGETEEVLTETNIAEVFNVEVMILNTPVGKQICPLTPSLAVR</sequence>
<accession>A0A844GUZ3</accession>
<dbReference type="InterPro" id="IPR003439">
    <property type="entry name" value="ABC_transporter-like_ATP-bd"/>
</dbReference>